<feature type="region of interest" description="Disordered" evidence="1">
    <location>
        <begin position="589"/>
        <end position="742"/>
    </location>
</feature>
<evidence type="ECO:0000256" key="1">
    <source>
        <dbReference type="SAM" id="MobiDB-lite"/>
    </source>
</evidence>
<gene>
    <name evidence="2" type="ORF">R1sor_025336</name>
</gene>
<proteinExistence type="predicted"/>
<organism evidence="2 3">
    <name type="scientific">Riccia sorocarpa</name>
    <dbReference type="NCBI Taxonomy" id="122646"/>
    <lineage>
        <taxon>Eukaryota</taxon>
        <taxon>Viridiplantae</taxon>
        <taxon>Streptophyta</taxon>
        <taxon>Embryophyta</taxon>
        <taxon>Marchantiophyta</taxon>
        <taxon>Marchantiopsida</taxon>
        <taxon>Marchantiidae</taxon>
        <taxon>Marchantiales</taxon>
        <taxon>Ricciaceae</taxon>
        <taxon>Riccia</taxon>
    </lineage>
</organism>
<name>A0ABD3G8C4_9MARC</name>
<dbReference type="AlphaFoldDB" id="A0ABD3G8C4"/>
<accession>A0ABD3G8C4</accession>
<sequence length="1006" mass="112627">MRQQQELEQDLAREEWRKWAWQQARVVHSMRTLGQVSVLGAENRRKGMLNRSENILHRLFTREISRVRPNTHIHKVREVYENIVPSHTVYDVECPDHLIRKFTNDGQYLICFSRNHQDLVVYRHRWFSYCVKGEETDRIIDLPAKCKKFESYFVQLYSVSLASGNDLICKDFFLATDNNLYGLFATTSAPDPSPPAAEGAVPGVPSIEKIALYLVRLSDGHIADERIYHDDFIHLSHNMGVFLYDDLVAILSVRYQSIRILQIRETGRFVDVRTVGTHCREDDELVLNSQAQEEEKYLEKEAALRKARGLPSQAEVSASKRLLTLQQNAWPLEWNLRLKQQASKVAHPSRSRGIRSANSQGAVSATAALASNSEAGGGRPDTTANGLYGGIQGADLDLQYAHYFRGLFTSMEDNSVVQAGEFLPGIPGGPDVQMRIDPVNHERHRLPTHDPSVYENGYHSSGVETGGVFAPPEQIYGNAAAVIPMDASTSGSGGYHLGGGLFRYGRTFSSASGDSSDRFTLGGSPSVRYTSTTGTSSESCSRSDSGGRWDGSVSVGGSISYGTGGAGSGSVSIQSSENNQVDYVVSSRSRIPLSNGQQGSRPVEDAYLPNSSHFLENGHRAAGNGGFAPGLPSSHEHRRQWSAVHRPLTEETSRSNDRFLLSRFSNERANVGGERAAPTGSPSRPSMTQRETAPNGNVPMRTAPAIAPPAARLSHEAESNGVAQRNTTETEPASTRERSPQLLGGMKQRLLSFMFRSSCDPNLTPLEKAKMLKRFYYHFQHYEDLVMWKVQFLDRYHLLVKFGSTDGVHRSAEMSSQNAFLAVYNLETTEMLGFYQNTSEELLSFFENFCDHFRAVPRFPLYMNFISSYSNNIHLREQLRKQRVACSSSKSGSYAQVVRRTLGWLPFNSQCHSPSVYFDQSLFHYDEKLISAVERHKPCMEHPVKFISRRKPNSLKFKINPGSEEGSHDGRSKRVASFVFHPIFPFAISIQQSYMQPSIINFHFRK</sequence>
<feature type="compositionally biased region" description="Polar residues" evidence="1">
    <location>
        <begin position="721"/>
        <end position="733"/>
    </location>
</feature>
<feature type="compositionally biased region" description="Basic and acidic residues" evidence="1">
    <location>
        <begin position="647"/>
        <end position="657"/>
    </location>
</feature>
<evidence type="ECO:0000313" key="2">
    <source>
        <dbReference type="EMBL" id="KAL3675388.1"/>
    </source>
</evidence>
<comment type="caution">
    <text evidence="2">The sequence shown here is derived from an EMBL/GenBank/DDBJ whole genome shotgun (WGS) entry which is preliminary data.</text>
</comment>
<dbReference type="EMBL" id="JBJQOH010000008">
    <property type="protein sequence ID" value="KAL3675388.1"/>
    <property type="molecule type" value="Genomic_DNA"/>
</dbReference>
<dbReference type="Proteomes" id="UP001633002">
    <property type="component" value="Unassembled WGS sequence"/>
</dbReference>
<feature type="region of interest" description="Disordered" evidence="1">
    <location>
        <begin position="513"/>
        <end position="551"/>
    </location>
</feature>
<dbReference type="InterPro" id="IPR019138">
    <property type="entry name" value="De-etiolated_protein_1_Det1"/>
</dbReference>
<reference evidence="2 3" key="1">
    <citation type="submission" date="2024-09" db="EMBL/GenBank/DDBJ databases">
        <title>Chromosome-scale assembly of Riccia sorocarpa.</title>
        <authorList>
            <person name="Paukszto L."/>
        </authorList>
    </citation>
    <scope>NUCLEOTIDE SEQUENCE [LARGE SCALE GENOMIC DNA]</scope>
    <source>
        <strain evidence="2">LP-2024</strain>
        <tissue evidence="2">Aerial parts of the thallus</tissue>
    </source>
</reference>
<evidence type="ECO:0000313" key="3">
    <source>
        <dbReference type="Proteomes" id="UP001633002"/>
    </source>
</evidence>
<feature type="compositionally biased region" description="Low complexity" evidence="1">
    <location>
        <begin position="530"/>
        <end position="551"/>
    </location>
</feature>
<feature type="compositionally biased region" description="Polar residues" evidence="1">
    <location>
        <begin position="589"/>
        <end position="600"/>
    </location>
</feature>
<feature type="compositionally biased region" description="Polar residues" evidence="1">
    <location>
        <begin position="680"/>
        <end position="695"/>
    </location>
</feature>
<keyword evidence="3" id="KW-1185">Reference proteome</keyword>
<dbReference type="PANTHER" id="PTHR13374">
    <property type="entry name" value="DET1 HOMOLOG DE-ETIOLATED-1 HOMOLOG"/>
    <property type="match status" value="1"/>
</dbReference>
<dbReference type="PANTHER" id="PTHR13374:SF3">
    <property type="entry name" value="DET1 HOMOLOG"/>
    <property type="match status" value="1"/>
</dbReference>
<dbReference type="Pfam" id="PF09737">
    <property type="entry name" value="Det1"/>
    <property type="match status" value="2"/>
</dbReference>
<protein>
    <submittedName>
        <fullName evidence="2">Uncharacterized protein</fullName>
    </submittedName>
</protein>